<gene>
    <name evidence="4" type="ORF">PQJ73_06040</name>
</gene>
<reference evidence="4" key="1">
    <citation type="journal article" date="2023" name="Microbiol Resour">
        <title>Genome Sequences of Rhodoplanes serenus and Two Thermotolerant Strains, Rhodoplanes tepidamans and 'Rhodoplanes cryptolactis,' Further Refine the Genus.</title>
        <authorList>
            <person name="Rayyan A.A."/>
            <person name="Kyndt J.A."/>
        </authorList>
    </citation>
    <scope>NUCLEOTIDE SEQUENCE</scope>
    <source>
        <strain evidence="4">DSM 9987</strain>
    </source>
</reference>
<evidence type="ECO:0000313" key="4">
    <source>
        <dbReference type="EMBL" id="MDC7785238.1"/>
    </source>
</evidence>
<dbReference type="CDD" id="cd03801">
    <property type="entry name" value="GT4_PimA-like"/>
    <property type="match status" value="1"/>
</dbReference>
<dbReference type="Proteomes" id="UP001165652">
    <property type="component" value="Unassembled WGS sequence"/>
</dbReference>
<sequence>MALATTERPVHAPALEAVGPPERAPSPDRVVVINDVSVARGGATRVALGSIDLLEAAGVPTTFVAGDGGGPASGHPSGDTLALGGRHLLDGSLLRNAASGLYNARAAAKLAAWIAENDTPRTVYHLHGWSKVLSPAVFHALRPVQRRLVLSAHDYFLVCPNGAYYDYRGSSVCHRTPLGIACLTTGCDRRSQLHKLWRSSRQAILRRVADLRRVGAVLAVHDGMIPDLIRGGVPAERIRALRNPVVPWSASRVEAERNSLFLYVGRVEEEKGVDLLAAAARDAGVRLAVVGRGALQPRLAHEYPEVRQLGWKTPEELAVLIHSARAVVMPSRYPEPFGLVAVEAAASGLPLVVSATAAIADEIAGSGLGLAADPRDRAGFAAVLTGLAADDALVATMSRRGHAEAMRLAHTPASWVTELLTIYGSVLERSRPP</sequence>
<name>A0ABT5J6U9_RHOTP</name>
<dbReference type="Gene3D" id="3.40.50.2000">
    <property type="entry name" value="Glycogen Phosphorylase B"/>
    <property type="match status" value="2"/>
</dbReference>
<dbReference type="PANTHER" id="PTHR45947:SF11">
    <property type="entry name" value="SLR1508 PROTEIN"/>
    <property type="match status" value="1"/>
</dbReference>
<reference evidence="4" key="2">
    <citation type="submission" date="2023-02" db="EMBL/GenBank/DDBJ databases">
        <authorList>
            <person name="Rayyan A."/>
            <person name="Meyer T."/>
            <person name="Kyndt J.A."/>
        </authorList>
    </citation>
    <scope>NUCLEOTIDE SEQUENCE</scope>
    <source>
        <strain evidence="4">DSM 9987</strain>
    </source>
</reference>
<protein>
    <submittedName>
        <fullName evidence="4">Glycosyltransferase family 4 protein</fullName>
    </submittedName>
</protein>
<dbReference type="PANTHER" id="PTHR45947">
    <property type="entry name" value="SULFOQUINOVOSYL TRANSFERASE SQD2"/>
    <property type="match status" value="1"/>
</dbReference>
<feature type="domain" description="Glycosyltransferase subfamily 4-like N-terminal" evidence="3">
    <location>
        <begin position="41"/>
        <end position="245"/>
    </location>
</feature>
<evidence type="ECO:0000259" key="3">
    <source>
        <dbReference type="Pfam" id="PF13439"/>
    </source>
</evidence>
<dbReference type="InterPro" id="IPR001296">
    <property type="entry name" value="Glyco_trans_1"/>
</dbReference>
<feature type="domain" description="Glycosyl transferase family 1" evidence="2">
    <location>
        <begin position="252"/>
        <end position="401"/>
    </location>
</feature>
<dbReference type="RefSeq" id="WP_272776084.1">
    <property type="nucleotide sequence ID" value="NZ_JAQQLI010000006.1"/>
</dbReference>
<accession>A0ABT5J6U9</accession>
<comment type="caution">
    <text evidence="4">The sequence shown here is derived from an EMBL/GenBank/DDBJ whole genome shotgun (WGS) entry which is preliminary data.</text>
</comment>
<feature type="region of interest" description="Disordered" evidence="1">
    <location>
        <begin position="1"/>
        <end position="26"/>
    </location>
</feature>
<dbReference type="InterPro" id="IPR028098">
    <property type="entry name" value="Glyco_trans_4-like_N"/>
</dbReference>
<dbReference type="InterPro" id="IPR050194">
    <property type="entry name" value="Glycosyltransferase_grp1"/>
</dbReference>
<evidence type="ECO:0000313" key="5">
    <source>
        <dbReference type="Proteomes" id="UP001165652"/>
    </source>
</evidence>
<dbReference type="SUPFAM" id="SSF53756">
    <property type="entry name" value="UDP-Glycosyltransferase/glycogen phosphorylase"/>
    <property type="match status" value="1"/>
</dbReference>
<organism evidence="4 5">
    <name type="scientific">Rhodoplanes tepidamans</name>
    <name type="common">Rhodoplanes cryptolactis</name>
    <dbReference type="NCBI Taxonomy" id="200616"/>
    <lineage>
        <taxon>Bacteria</taxon>
        <taxon>Pseudomonadati</taxon>
        <taxon>Pseudomonadota</taxon>
        <taxon>Alphaproteobacteria</taxon>
        <taxon>Hyphomicrobiales</taxon>
        <taxon>Nitrobacteraceae</taxon>
        <taxon>Rhodoplanes</taxon>
    </lineage>
</organism>
<proteinExistence type="predicted"/>
<dbReference type="Pfam" id="PF00534">
    <property type="entry name" value="Glycos_transf_1"/>
    <property type="match status" value="1"/>
</dbReference>
<evidence type="ECO:0000256" key="1">
    <source>
        <dbReference type="SAM" id="MobiDB-lite"/>
    </source>
</evidence>
<keyword evidence="5" id="KW-1185">Reference proteome</keyword>
<dbReference type="Pfam" id="PF13439">
    <property type="entry name" value="Glyco_transf_4"/>
    <property type="match status" value="1"/>
</dbReference>
<evidence type="ECO:0000259" key="2">
    <source>
        <dbReference type="Pfam" id="PF00534"/>
    </source>
</evidence>
<dbReference type="EMBL" id="JAQQLI010000006">
    <property type="protein sequence ID" value="MDC7785238.1"/>
    <property type="molecule type" value="Genomic_DNA"/>
</dbReference>